<dbReference type="PROSITE" id="PS51257">
    <property type="entry name" value="PROKAR_LIPOPROTEIN"/>
    <property type="match status" value="1"/>
</dbReference>
<protein>
    <submittedName>
        <fullName evidence="6">Outer membrane protein TolC</fullName>
    </submittedName>
</protein>
<dbReference type="SUPFAM" id="SSF56954">
    <property type="entry name" value="Outer membrane efflux proteins (OEP)"/>
    <property type="match status" value="1"/>
</dbReference>
<dbReference type="GO" id="GO:0015562">
    <property type="term" value="F:efflux transmembrane transporter activity"/>
    <property type="evidence" value="ECO:0007669"/>
    <property type="project" value="InterPro"/>
</dbReference>
<name>A0A2T0MEZ0_9FLAO</name>
<dbReference type="Proteomes" id="UP000237640">
    <property type="component" value="Unassembled WGS sequence"/>
</dbReference>
<sequence length="421" mass="48015">MFRSTKIISIKDTIVFMLFVFALGSCVFGQSELEGYLKLAAEKNPGLKGKFNDYMAAMEKVPQVGSLPDPTVAFGYFIQPVETRVGPQEWRFNLAQSFPWFGLLNAREDVATELANAKFEEFENSKSNLFFEVKTAYYNYYFIEKAIGITQENIEILKIFKNLSLVKIEAGNASVVDELRVELELNDLENQLALFRDMKYALQVKFNNLLNTDAQDPIAIPEVLWQDGLPEGQLDIVDEIYTSNHQLKAIEHRLNAFVNQEVVAKKEGMPKFNVGLSYTIVGENPLSTAADNGEDAFLFPSVGISIPLYRKKYRAMVKEAQYLQEGEMLKKEDKKNSLNTIYENTSKDFNDGDRRIALNKRQSEIAKKVLDILITSYSTDSKDFEEVLRIERQLLQYELAYQKALTDKNAAVAFIYYLLGN</sequence>
<comment type="caution">
    <text evidence="6">The sequence shown here is derived from an EMBL/GenBank/DDBJ whole genome shotgun (WGS) entry which is preliminary data.</text>
</comment>
<keyword evidence="5" id="KW-0998">Cell outer membrane</keyword>
<evidence type="ECO:0000256" key="3">
    <source>
        <dbReference type="ARBA" id="ARBA00022692"/>
    </source>
</evidence>
<comment type="subcellular location">
    <subcellularLocation>
        <location evidence="1">Cell outer membrane</location>
    </subcellularLocation>
</comment>
<dbReference type="GO" id="GO:0015288">
    <property type="term" value="F:porin activity"/>
    <property type="evidence" value="ECO:0007669"/>
    <property type="project" value="TreeGrafter"/>
</dbReference>
<keyword evidence="2" id="KW-1134">Transmembrane beta strand</keyword>
<gene>
    <name evidence="6" type="ORF">CLV81_0124</name>
</gene>
<dbReference type="EMBL" id="PVYX01000001">
    <property type="protein sequence ID" value="PRX56132.1"/>
    <property type="molecule type" value="Genomic_DNA"/>
</dbReference>
<evidence type="ECO:0000256" key="1">
    <source>
        <dbReference type="ARBA" id="ARBA00004442"/>
    </source>
</evidence>
<dbReference type="OrthoDB" id="1680428at2"/>
<organism evidence="6 7">
    <name type="scientific">Flagellimonas meridianipacifica</name>
    <dbReference type="NCBI Taxonomy" id="1080225"/>
    <lineage>
        <taxon>Bacteria</taxon>
        <taxon>Pseudomonadati</taxon>
        <taxon>Bacteroidota</taxon>
        <taxon>Flavobacteriia</taxon>
        <taxon>Flavobacteriales</taxon>
        <taxon>Flavobacteriaceae</taxon>
        <taxon>Flagellimonas</taxon>
    </lineage>
</organism>
<dbReference type="PANTHER" id="PTHR30026:SF20">
    <property type="entry name" value="OUTER MEMBRANE PROTEIN TOLC"/>
    <property type="match status" value="1"/>
</dbReference>
<proteinExistence type="predicted"/>
<keyword evidence="4" id="KW-0472">Membrane</keyword>
<accession>A0A2T0MEZ0</accession>
<dbReference type="GO" id="GO:0009279">
    <property type="term" value="C:cell outer membrane"/>
    <property type="evidence" value="ECO:0007669"/>
    <property type="project" value="UniProtKB-SubCell"/>
</dbReference>
<evidence type="ECO:0000256" key="4">
    <source>
        <dbReference type="ARBA" id="ARBA00023136"/>
    </source>
</evidence>
<dbReference type="Gene3D" id="1.20.1600.10">
    <property type="entry name" value="Outer membrane efflux proteins (OEP)"/>
    <property type="match status" value="1"/>
</dbReference>
<reference evidence="6 7" key="1">
    <citation type="submission" date="2018-03" db="EMBL/GenBank/DDBJ databases">
        <title>Genomic Encyclopedia of Archaeal and Bacterial Type Strains, Phase II (KMG-II): from individual species to whole genera.</title>
        <authorList>
            <person name="Goeker M."/>
        </authorList>
    </citation>
    <scope>NUCLEOTIDE SEQUENCE [LARGE SCALE GENOMIC DNA]</scope>
    <source>
        <strain evidence="6 7">DSM 25027</strain>
    </source>
</reference>
<dbReference type="RefSeq" id="WP_106143139.1">
    <property type="nucleotide sequence ID" value="NZ_PVYX01000001.1"/>
</dbReference>
<keyword evidence="7" id="KW-1185">Reference proteome</keyword>
<dbReference type="GO" id="GO:1990281">
    <property type="term" value="C:efflux pump complex"/>
    <property type="evidence" value="ECO:0007669"/>
    <property type="project" value="TreeGrafter"/>
</dbReference>
<evidence type="ECO:0000256" key="5">
    <source>
        <dbReference type="ARBA" id="ARBA00023237"/>
    </source>
</evidence>
<evidence type="ECO:0000313" key="7">
    <source>
        <dbReference type="Proteomes" id="UP000237640"/>
    </source>
</evidence>
<dbReference type="AlphaFoldDB" id="A0A2T0MEZ0"/>
<evidence type="ECO:0000313" key="6">
    <source>
        <dbReference type="EMBL" id="PRX56132.1"/>
    </source>
</evidence>
<dbReference type="PANTHER" id="PTHR30026">
    <property type="entry name" value="OUTER MEMBRANE PROTEIN TOLC"/>
    <property type="match status" value="1"/>
</dbReference>
<dbReference type="InterPro" id="IPR051906">
    <property type="entry name" value="TolC-like"/>
</dbReference>
<evidence type="ECO:0000256" key="2">
    <source>
        <dbReference type="ARBA" id="ARBA00022452"/>
    </source>
</evidence>
<keyword evidence="3" id="KW-0812">Transmembrane</keyword>